<evidence type="ECO:0000256" key="1">
    <source>
        <dbReference type="SAM" id="MobiDB-lite"/>
    </source>
</evidence>
<keyword evidence="2" id="KW-1133">Transmembrane helix</keyword>
<feature type="transmembrane region" description="Helical" evidence="2">
    <location>
        <begin position="26"/>
        <end position="44"/>
    </location>
</feature>
<dbReference type="AlphaFoldDB" id="A0A1F6E6D5"/>
<keyword evidence="2" id="KW-0812">Transmembrane</keyword>
<feature type="region of interest" description="Disordered" evidence="1">
    <location>
        <begin position="82"/>
        <end position="101"/>
    </location>
</feature>
<feature type="compositionally biased region" description="Basic and acidic residues" evidence="1">
    <location>
        <begin position="173"/>
        <end position="188"/>
    </location>
</feature>
<reference evidence="3 4" key="1">
    <citation type="journal article" date="2016" name="Nat. Commun.">
        <title>Thousands of microbial genomes shed light on interconnected biogeochemical processes in an aquifer system.</title>
        <authorList>
            <person name="Anantharaman K."/>
            <person name="Brown C.T."/>
            <person name="Hug L.A."/>
            <person name="Sharon I."/>
            <person name="Castelle C.J."/>
            <person name="Probst A.J."/>
            <person name="Thomas B.C."/>
            <person name="Singh A."/>
            <person name="Wilkins M.J."/>
            <person name="Karaoz U."/>
            <person name="Brodie E.L."/>
            <person name="Williams K.H."/>
            <person name="Hubbard S.S."/>
            <person name="Banfield J.F."/>
        </authorList>
    </citation>
    <scope>NUCLEOTIDE SEQUENCE [LARGE SCALE GENOMIC DNA]</scope>
</reference>
<dbReference type="EMBL" id="MFLL01000015">
    <property type="protein sequence ID" value="OGG69259.1"/>
    <property type="molecule type" value="Genomic_DNA"/>
</dbReference>
<accession>A0A1F6E6D5</accession>
<sequence length="194" mass="21581">MKTFFDTTGIHLPAINIPQVPVSQETWILGLGILLGIVLAVAIIRHRRARLAERHLAHKMKNAGTKGVSFNGDTKAVSVIHSSGETEVPRTPYKDGKLPAQGFEGFTRREIADGARRIAEQPHVVTSSWKTKRRGRKYWKVEPTSASPVMTDTPPRPRREDRQKSAPAAASDGRNRDQRPDRDQRPEAESAAVH</sequence>
<evidence type="ECO:0000313" key="4">
    <source>
        <dbReference type="Proteomes" id="UP000176914"/>
    </source>
</evidence>
<proteinExistence type="predicted"/>
<gene>
    <name evidence="3" type="ORF">A3C20_03135</name>
</gene>
<feature type="compositionally biased region" description="Basic and acidic residues" evidence="1">
    <location>
        <begin position="155"/>
        <end position="164"/>
    </location>
</feature>
<evidence type="ECO:0000313" key="3">
    <source>
        <dbReference type="EMBL" id="OGG69259.1"/>
    </source>
</evidence>
<protein>
    <submittedName>
        <fullName evidence="3">Uncharacterized protein</fullName>
    </submittedName>
</protein>
<evidence type="ECO:0000256" key="2">
    <source>
        <dbReference type="SAM" id="Phobius"/>
    </source>
</evidence>
<organism evidence="3 4">
    <name type="scientific">Candidatus Kaiserbacteria bacterium RIFCSPHIGHO2_02_FULL_55_25</name>
    <dbReference type="NCBI Taxonomy" id="1798498"/>
    <lineage>
        <taxon>Bacteria</taxon>
        <taxon>Candidatus Kaiseribacteriota</taxon>
    </lineage>
</organism>
<name>A0A1F6E6D5_9BACT</name>
<feature type="region of interest" description="Disordered" evidence="1">
    <location>
        <begin position="122"/>
        <end position="194"/>
    </location>
</feature>
<keyword evidence="2" id="KW-0472">Membrane</keyword>
<comment type="caution">
    <text evidence="3">The sequence shown here is derived from an EMBL/GenBank/DDBJ whole genome shotgun (WGS) entry which is preliminary data.</text>
</comment>
<dbReference type="Proteomes" id="UP000176914">
    <property type="component" value="Unassembled WGS sequence"/>
</dbReference>